<comment type="caution">
    <text evidence="2">The sequence shown here is derived from an EMBL/GenBank/DDBJ whole genome shotgun (WGS) entry which is preliminary data.</text>
</comment>
<evidence type="ECO:0000256" key="1">
    <source>
        <dbReference type="SAM" id="MobiDB-lite"/>
    </source>
</evidence>
<protein>
    <submittedName>
        <fullName evidence="2">Ig-like domain-containing protein</fullName>
    </submittedName>
</protein>
<proteinExistence type="predicted"/>
<evidence type="ECO:0000313" key="2">
    <source>
        <dbReference type="EMBL" id="CAK9041596.1"/>
    </source>
</evidence>
<gene>
    <name evidence="2" type="ORF">SCF082_LOCUS24006</name>
</gene>
<feature type="compositionally biased region" description="Basic and acidic residues" evidence="1">
    <location>
        <begin position="91"/>
        <end position="101"/>
    </location>
</feature>
<evidence type="ECO:0000313" key="3">
    <source>
        <dbReference type="Proteomes" id="UP001642464"/>
    </source>
</evidence>
<organism evidence="2 3">
    <name type="scientific">Durusdinium trenchii</name>
    <dbReference type="NCBI Taxonomy" id="1381693"/>
    <lineage>
        <taxon>Eukaryota</taxon>
        <taxon>Sar</taxon>
        <taxon>Alveolata</taxon>
        <taxon>Dinophyceae</taxon>
        <taxon>Suessiales</taxon>
        <taxon>Symbiodiniaceae</taxon>
        <taxon>Durusdinium</taxon>
    </lineage>
</organism>
<dbReference type="Proteomes" id="UP001642464">
    <property type="component" value="Unassembled WGS sequence"/>
</dbReference>
<accession>A0ABP0LQY8</accession>
<feature type="compositionally biased region" description="Polar residues" evidence="1">
    <location>
        <begin position="128"/>
        <end position="146"/>
    </location>
</feature>
<reference evidence="2 3" key="1">
    <citation type="submission" date="2024-02" db="EMBL/GenBank/DDBJ databases">
        <authorList>
            <person name="Chen Y."/>
            <person name="Shah S."/>
            <person name="Dougan E. K."/>
            <person name="Thang M."/>
            <person name="Chan C."/>
        </authorList>
    </citation>
    <scope>NUCLEOTIDE SEQUENCE [LARGE SCALE GENOMIC DNA]</scope>
</reference>
<dbReference type="EMBL" id="CAXAMM010017646">
    <property type="protein sequence ID" value="CAK9041596.1"/>
    <property type="molecule type" value="Genomic_DNA"/>
</dbReference>
<feature type="region of interest" description="Disordered" evidence="1">
    <location>
        <begin position="24"/>
        <end position="162"/>
    </location>
</feature>
<keyword evidence="3" id="KW-1185">Reference proteome</keyword>
<feature type="compositionally biased region" description="Basic and acidic residues" evidence="1">
    <location>
        <begin position="24"/>
        <end position="51"/>
    </location>
</feature>
<name>A0ABP0LQY8_9DINO</name>
<sequence length="451" mass="49079">MGDWKDRKEWKTWGDKRKWDEWDEWESKDWKGHDKSDSKKWKGKQEFDDHMPVTPPEVSSSAPLTPLGPVKPAEPLDPPQAAPGTPWHRLPVTERIFDPKRPHQSVPGTPAAAFIKQPSTPGLPVPSTPSHLFPSTNAAPVSTTPGSKVAGAKPPTLLENTPLDPLKMLANILDELKRRNPKASKEAEAEFRPMLQRAPVASKTPIPSVPRTPTGTVPHTPAMPVTPTATAPQTPMAGPRTPTAATMAPQTPMGAMPGTPGALPGTPGGALMAKRLMLPSAAQMRSWGLQLRQFKSERGSTEAMWDIPEDVPAWMQECERMYQGVTADQLRWAQPTRTKKDRKKPVPARVIPQTKKADLNHPNEVWRKAFPSFEEYQRRKKLGLPLTGERDGGGDTPVPLQPGDATPGSFGGDAFVALAMTPGLSGETTPLLDNFYAGDLFGMSLPATPKG</sequence>